<name>A0A0G1XVI2_9BACT</name>
<protein>
    <submittedName>
        <fullName evidence="1">Uncharacterized protein</fullName>
    </submittedName>
</protein>
<reference evidence="1 2" key="1">
    <citation type="journal article" date="2015" name="Nature">
        <title>rRNA introns, odd ribosomes, and small enigmatic genomes across a large radiation of phyla.</title>
        <authorList>
            <person name="Brown C.T."/>
            <person name="Hug L.A."/>
            <person name="Thomas B.C."/>
            <person name="Sharon I."/>
            <person name="Castelle C.J."/>
            <person name="Singh A."/>
            <person name="Wilkins M.J."/>
            <person name="Williams K.H."/>
            <person name="Banfield J.F."/>
        </authorList>
    </citation>
    <scope>NUCLEOTIDE SEQUENCE [LARGE SCALE GENOMIC DNA]</scope>
</reference>
<gene>
    <name evidence="1" type="ORF">UY28_C0004G0058</name>
</gene>
<evidence type="ECO:0000313" key="1">
    <source>
        <dbReference type="EMBL" id="KKU98320.1"/>
    </source>
</evidence>
<accession>A0A0G1XVI2</accession>
<proteinExistence type="predicted"/>
<organism evidence="1 2">
    <name type="scientific">Candidatus Amesbacteria bacterium GW2011_GWB1_48_13</name>
    <dbReference type="NCBI Taxonomy" id="1618362"/>
    <lineage>
        <taxon>Bacteria</taxon>
        <taxon>Candidatus Amesiibacteriota</taxon>
    </lineage>
</organism>
<dbReference type="AlphaFoldDB" id="A0A0G1XVI2"/>
<dbReference type="Proteomes" id="UP000034694">
    <property type="component" value="Unassembled WGS sequence"/>
</dbReference>
<evidence type="ECO:0000313" key="2">
    <source>
        <dbReference type="Proteomes" id="UP000034694"/>
    </source>
</evidence>
<dbReference type="EMBL" id="LCPK01000004">
    <property type="protein sequence ID" value="KKU98320.1"/>
    <property type="molecule type" value="Genomic_DNA"/>
</dbReference>
<sequence>MKNPFQLYRMSLRAGDLEAEMNDDLRLLNPPRCATCKSWDQRYPQNKDTGVCRRMGAIQFDKEVAVLVVTDDSRPTSDFSAVRTRSNFGCKQHSDFLLTQYEV</sequence>
<comment type="caution">
    <text evidence="1">The sequence shown here is derived from an EMBL/GenBank/DDBJ whole genome shotgun (WGS) entry which is preliminary data.</text>
</comment>